<dbReference type="Pfam" id="PF13695">
    <property type="entry name" value="Zn_ribbon_3CxxC"/>
    <property type="match status" value="1"/>
</dbReference>
<evidence type="ECO:0000256" key="1">
    <source>
        <dbReference type="ARBA" id="ARBA00004167"/>
    </source>
</evidence>
<feature type="domain" description="3CxxC-type" evidence="9">
    <location>
        <begin position="107"/>
        <end position="215"/>
    </location>
</feature>
<evidence type="ECO:0000256" key="4">
    <source>
        <dbReference type="ARBA" id="ARBA00022771"/>
    </source>
</evidence>
<dbReference type="GeneTree" id="ENSGT00940000164175"/>
<evidence type="ECO:0000256" key="7">
    <source>
        <dbReference type="ARBA" id="ARBA00023136"/>
    </source>
</evidence>
<dbReference type="GO" id="GO:0031849">
    <property type="term" value="F:olfactory receptor binding"/>
    <property type="evidence" value="ECO:0000318"/>
    <property type="project" value="GO_Central"/>
</dbReference>
<keyword evidence="7 8" id="KW-0472">Membrane</keyword>
<keyword evidence="6 8" id="KW-1133">Transmembrane helix</keyword>
<evidence type="ECO:0000259" key="9">
    <source>
        <dbReference type="SMART" id="SM01328"/>
    </source>
</evidence>
<evidence type="ECO:0000256" key="6">
    <source>
        <dbReference type="ARBA" id="ARBA00022989"/>
    </source>
</evidence>
<proteinExistence type="predicted"/>
<comment type="subcellular location">
    <subcellularLocation>
        <location evidence="1">Membrane</location>
        <topology evidence="1">Single-pass membrane protein</topology>
    </subcellularLocation>
</comment>
<evidence type="ECO:0000313" key="10">
    <source>
        <dbReference type="Ensembl" id="ENSACAP00000026503.1"/>
    </source>
</evidence>
<evidence type="ECO:0000256" key="3">
    <source>
        <dbReference type="ARBA" id="ARBA00022723"/>
    </source>
</evidence>
<dbReference type="SMART" id="SM01328">
    <property type="entry name" value="zf-3CxxC"/>
    <property type="match status" value="1"/>
</dbReference>
<evidence type="ECO:0000256" key="8">
    <source>
        <dbReference type="SAM" id="Phobius"/>
    </source>
</evidence>
<sequence length="300" mass="35325">MQSHLKYKLKGVAVFKFRFWNVALVSLNQLFLPHSSTFGEYLFEKIGSQKTKQNKRTTKELNMDYWRAAFEALIRAVKPNDAWRLTMDQTLDFYKLPHGWKRSVQKHAHASFTCSQCFRHWTSHQVVILFHLFWDPYMRQGSARMRFFRQQCLVCHSKYEEPEFTEEAVMKVLNHLIISIRKNCYGEPFDDTELVEVVYSTGPHMREYCEAYQLGIHKGRYSSLRSGGHDTIDPSWVQDATDPSWVHESTGLLQTTEQTGTPAPSSRRPNESSYLRICLFICFICVILLFLILFLVYWNH</sequence>
<keyword evidence="3" id="KW-0479">Metal-binding</keyword>
<name>A0A803SU63_ANOCA</name>
<evidence type="ECO:0000256" key="2">
    <source>
        <dbReference type="ARBA" id="ARBA00022692"/>
    </source>
</evidence>
<evidence type="ECO:0000313" key="11">
    <source>
        <dbReference type="Proteomes" id="UP000001646"/>
    </source>
</evidence>
<evidence type="ECO:0000256" key="5">
    <source>
        <dbReference type="ARBA" id="ARBA00022833"/>
    </source>
</evidence>
<dbReference type="GO" id="GO:0051205">
    <property type="term" value="P:protein insertion into membrane"/>
    <property type="evidence" value="ECO:0000318"/>
    <property type="project" value="GO_Central"/>
</dbReference>
<dbReference type="GO" id="GO:0001580">
    <property type="term" value="P:detection of chemical stimulus involved in sensory perception of bitter taste"/>
    <property type="evidence" value="ECO:0000318"/>
    <property type="project" value="GO_Central"/>
</dbReference>
<dbReference type="InterPro" id="IPR027377">
    <property type="entry name" value="ZAR1/RTP1-5-like_Znf-3CxxC"/>
</dbReference>
<accession>A0A803SU63</accession>
<reference evidence="10" key="1">
    <citation type="submission" date="2009-12" db="EMBL/GenBank/DDBJ databases">
        <title>The Genome Sequence of Anolis carolinensis (Green Anole Lizard).</title>
        <authorList>
            <consortium name="The Genome Sequencing Platform"/>
            <person name="Di Palma F."/>
            <person name="Alfoldi J."/>
            <person name="Heiman D."/>
            <person name="Young S."/>
            <person name="Grabherr M."/>
            <person name="Johnson J."/>
            <person name="Lander E.S."/>
            <person name="Lindblad-Toh K."/>
        </authorList>
    </citation>
    <scope>NUCLEOTIDE SEQUENCE [LARGE SCALE GENOMIC DNA]</scope>
    <source>
        <strain evidence="10">JBL SC #1</strain>
    </source>
</reference>
<reference evidence="10" key="3">
    <citation type="submission" date="2025-09" db="UniProtKB">
        <authorList>
            <consortium name="Ensembl"/>
        </authorList>
    </citation>
    <scope>IDENTIFICATION</scope>
</reference>
<reference evidence="10" key="2">
    <citation type="submission" date="2025-08" db="UniProtKB">
        <authorList>
            <consortium name="Ensembl"/>
        </authorList>
    </citation>
    <scope>IDENTIFICATION</scope>
</reference>
<dbReference type="Ensembl" id="ENSACAT00000041370.1">
    <property type="protein sequence ID" value="ENSACAP00000026503.1"/>
    <property type="gene ID" value="ENSACAG00000037086.1"/>
</dbReference>
<dbReference type="PANTHER" id="PTHR14402:SF8">
    <property type="entry name" value="RECEPTOR-TRANSPORTING PROTEIN 4"/>
    <property type="match status" value="1"/>
</dbReference>
<protein>
    <recommendedName>
        <fullName evidence="9">3CxxC-type domain-containing protein</fullName>
    </recommendedName>
</protein>
<dbReference type="GO" id="GO:0006612">
    <property type="term" value="P:protein targeting to membrane"/>
    <property type="evidence" value="ECO:0000318"/>
    <property type="project" value="GO_Central"/>
</dbReference>
<dbReference type="AlphaFoldDB" id="A0A803SU63"/>
<feature type="transmembrane region" description="Helical" evidence="8">
    <location>
        <begin position="274"/>
        <end position="298"/>
    </location>
</feature>
<dbReference type="InParanoid" id="A0A803SU63"/>
<keyword evidence="4" id="KW-0863">Zinc-finger</keyword>
<organism evidence="10 11">
    <name type="scientific">Anolis carolinensis</name>
    <name type="common">Green anole</name>
    <name type="synonym">American chameleon</name>
    <dbReference type="NCBI Taxonomy" id="28377"/>
    <lineage>
        <taxon>Eukaryota</taxon>
        <taxon>Metazoa</taxon>
        <taxon>Chordata</taxon>
        <taxon>Craniata</taxon>
        <taxon>Vertebrata</taxon>
        <taxon>Euteleostomi</taxon>
        <taxon>Lepidosauria</taxon>
        <taxon>Squamata</taxon>
        <taxon>Bifurcata</taxon>
        <taxon>Unidentata</taxon>
        <taxon>Episquamata</taxon>
        <taxon>Toxicofera</taxon>
        <taxon>Iguania</taxon>
        <taxon>Dactyloidae</taxon>
        <taxon>Anolis</taxon>
    </lineage>
</organism>
<keyword evidence="2 8" id="KW-0812">Transmembrane</keyword>
<keyword evidence="5" id="KW-0862">Zinc</keyword>
<dbReference type="InterPro" id="IPR026096">
    <property type="entry name" value="R-trans_p"/>
</dbReference>
<dbReference type="GO" id="GO:0008270">
    <property type="term" value="F:zinc ion binding"/>
    <property type="evidence" value="ECO:0007669"/>
    <property type="project" value="UniProtKB-KW"/>
</dbReference>
<dbReference type="GO" id="GO:0016020">
    <property type="term" value="C:membrane"/>
    <property type="evidence" value="ECO:0007669"/>
    <property type="project" value="UniProtKB-SubCell"/>
</dbReference>
<dbReference type="PANTHER" id="PTHR14402">
    <property type="entry name" value="RECEPTOR TRANSPORTING PROTEIN"/>
    <property type="match status" value="1"/>
</dbReference>
<dbReference type="Proteomes" id="UP000001646">
    <property type="component" value="Unplaced"/>
</dbReference>
<keyword evidence="11" id="KW-1185">Reference proteome</keyword>